<protein>
    <recommendedName>
        <fullName evidence="4">Peroxisome assembly protein 12</fullName>
    </recommendedName>
    <alternativeName>
        <fullName evidence="14">Peroxin-12</fullName>
    </alternativeName>
</protein>
<dbReference type="SUPFAM" id="SSF81301">
    <property type="entry name" value="Nucleotidyltransferase"/>
    <property type="match status" value="1"/>
</dbReference>
<dbReference type="Gene3D" id="3.30.160.60">
    <property type="entry name" value="Classic Zinc Finger"/>
    <property type="match status" value="1"/>
</dbReference>
<name>A0A914HEL2_GLORO</name>
<reference evidence="18" key="1">
    <citation type="submission" date="2022-11" db="UniProtKB">
        <authorList>
            <consortium name="WormBaseParasite"/>
        </authorList>
    </citation>
    <scope>IDENTIFICATION</scope>
</reference>
<dbReference type="SUPFAM" id="SSF54928">
    <property type="entry name" value="RNA-binding domain, RBD"/>
    <property type="match status" value="1"/>
</dbReference>
<dbReference type="Gene3D" id="3.30.40.10">
    <property type="entry name" value="Zinc/RING finger domain, C3HC4 (zinc finger)"/>
    <property type="match status" value="1"/>
</dbReference>
<dbReference type="CDD" id="cd16451">
    <property type="entry name" value="mRING_PEX12"/>
    <property type="match status" value="1"/>
</dbReference>
<keyword evidence="13" id="KW-0576">Peroxisome</keyword>
<dbReference type="Pfam" id="PF04757">
    <property type="entry name" value="Pex2_Pex12"/>
    <property type="match status" value="1"/>
</dbReference>
<dbReference type="GO" id="GO:0016558">
    <property type="term" value="P:protein import into peroxisome matrix"/>
    <property type="evidence" value="ECO:0007669"/>
    <property type="project" value="InterPro"/>
</dbReference>
<evidence type="ECO:0000256" key="5">
    <source>
        <dbReference type="ARBA" id="ARBA00022448"/>
    </source>
</evidence>
<dbReference type="InterPro" id="IPR036236">
    <property type="entry name" value="Znf_C2H2_sf"/>
</dbReference>
<evidence type="ECO:0000256" key="2">
    <source>
        <dbReference type="ARBA" id="ARBA00004906"/>
    </source>
</evidence>
<evidence type="ECO:0000256" key="1">
    <source>
        <dbReference type="ARBA" id="ARBA00004585"/>
    </source>
</evidence>
<evidence type="ECO:0000256" key="3">
    <source>
        <dbReference type="ARBA" id="ARBA00008704"/>
    </source>
</evidence>
<dbReference type="Gene3D" id="1.10.1410.10">
    <property type="match status" value="1"/>
</dbReference>
<dbReference type="InterPro" id="IPR017375">
    <property type="entry name" value="PEX12"/>
</dbReference>
<dbReference type="GO" id="GO:0004842">
    <property type="term" value="F:ubiquitin-protein transferase activity"/>
    <property type="evidence" value="ECO:0007669"/>
    <property type="project" value="TreeGrafter"/>
</dbReference>
<evidence type="ECO:0000256" key="11">
    <source>
        <dbReference type="ARBA" id="ARBA00022989"/>
    </source>
</evidence>
<dbReference type="InterPro" id="IPR013083">
    <property type="entry name" value="Znf_RING/FYVE/PHD"/>
</dbReference>
<dbReference type="InterPro" id="IPR035979">
    <property type="entry name" value="RBD_domain_sf"/>
</dbReference>
<dbReference type="GO" id="GO:0008270">
    <property type="term" value="F:zinc ion binding"/>
    <property type="evidence" value="ECO:0007669"/>
    <property type="project" value="UniProtKB-KW"/>
</dbReference>
<organism evidence="17 18">
    <name type="scientific">Globodera rostochiensis</name>
    <name type="common">Golden nematode worm</name>
    <name type="synonym">Heterodera rostochiensis</name>
    <dbReference type="NCBI Taxonomy" id="31243"/>
    <lineage>
        <taxon>Eukaryota</taxon>
        <taxon>Metazoa</taxon>
        <taxon>Ecdysozoa</taxon>
        <taxon>Nematoda</taxon>
        <taxon>Chromadorea</taxon>
        <taxon>Rhabditida</taxon>
        <taxon>Tylenchina</taxon>
        <taxon>Tylenchomorpha</taxon>
        <taxon>Tylenchoidea</taxon>
        <taxon>Heteroderidae</taxon>
        <taxon>Heteroderinae</taxon>
        <taxon>Globodera</taxon>
    </lineage>
</organism>
<dbReference type="SMART" id="SM00184">
    <property type="entry name" value="RING"/>
    <property type="match status" value="1"/>
</dbReference>
<keyword evidence="9" id="KW-0862">Zinc</keyword>
<dbReference type="Gene3D" id="3.30.460.10">
    <property type="entry name" value="Beta Polymerase, domain 2"/>
    <property type="match status" value="1"/>
</dbReference>
<dbReference type="SUPFAM" id="SSF81631">
    <property type="entry name" value="PAP/OAS1 substrate-binding domain"/>
    <property type="match status" value="1"/>
</dbReference>
<evidence type="ECO:0000313" key="17">
    <source>
        <dbReference type="Proteomes" id="UP000887572"/>
    </source>
</evidence>
<dbReference type="WBParaSite" id="Gr19_v10_g16425.t1">
    <property type="protein sequence ID" value="Gr19_v10_g16425.t1"/>
    <property type="gene ID" value="Gr19_v10_g16425"/>
</dbReference>
<accession>A0A914HEL2</accession>
<dbReference type="Pfam" id="PF22600">
    <property type="entry name" value="MTPAP-like_central"/>
    <property type="match status" value="1"/>
</dbReference>
<keyword evidence="10" id="KW-0653">Protein transport</keyword>
<evidence type="ECO:0000256" key="14">
    <source>
        <dbReference type="ARBA" id="ARBA00029692"/>
    </source>
</evidence>
<dbReference type="InterPro" id="IPR001841">
    <property type="entry name" value="Znf_RING"/>
</dbReference>
<feature type="domain" description="RING-type" evidence="16">
    <location>
        <begin position="836"/>
        <end position="874"/>
    </location>
</feature>
<evidence type="ECO:0000259" key="16">
    <source>
        <dbReference type="SMART" id="SM00184"/>
    </source>
</evidence>
<keyword evidence="17" id="KW-1185">Reference proteome</keyword>
<dbReference type="GO" id="GO:0005778">
    <property type="term" value="C:peroxisomal membrane"/>
    <property type="evidence" value="ECO:0007669"/>
    <property type="project" value="UniProtKB-SubCell"/>
</dbReference>
<evidence type="ECO:0000256" key="13">
    <source>
        <dbReference type="ARBA" id="ARBA00023140"/>
    </source>
</evidence>
<dbReference type="GO" id="GO:1990429">
    <property type="term" value="C:peroxisomal importomer complex"/>
    <property type="evidence" value="ECO:0007669"/>
    <property type="project" value="TreeGrafter"/>
</dbReference>
<dbReference type="InterPro" id="IPR012677">
    <property type="entry name" value="Nucleotide-bd_a/b_plait_sf"/>
</dbReference>
<evidence type="ECO:0000256" key="12">
    <source>
        <dbReference type="ARBA" id="ARBA00023136"/>
    </source>
</evidence>
<keyword evidence="7" id="KW-0479">Metal-binding</keyword>
<feature type="transmembrane region" description="Helical" evidence="15">
    <location>
        <begin position="775"/>
        <end position="794"/>
    </location>
</feature>
<keyword evidence="6 15" id="KW-0812">Transmembrane</keyword>
<dbReference type="PANTHER" id="PTHR12888:SF0">
    <property type="entry name" value="PEROXISOME ASSEMBLY PROTEIN 12"/>
    <property type="match status" value="1"/>
</dbReference>
<evidence type="ECO:0000256" key="7">
    <source>
        <dbReference type="ARBA" id="ARBA00022723"/>
    </source>
</evidence>
<evidence type="ECO:0000256" key="9">
    <source>
        <dbReference type="ARBA" id="ARBA00022833"/>
    </source>
</evidence>
<evidence type="ECO:0000256" key="4">
    <source>
        <dbReference type="ARBA" id="ARBA00018980"/>
    </source>
</evidence>
<keyword evidence="12 15" id="KW-0472">Membrane</keyword>
<keyword evidence="8" id="KW-0863">Zinc-finger</keyword>
<evidence type="ECO:0000256" key="15">
    <source>
        <dbReference type="SAM" id="Phobius"/>
    </source>
</evidence>
<evidence type="ECO:0000256" key="8">
    <source>
        <dbReference type="ARBA" id="ARBA00022771"/>
    </source>
</evidence>
<proteinExistence type="inferred from homology"/>
<dbReference type="GO" id="GO:0006513">
    <property type="term" value="P:protein monoubiquitination"/>
    <property type="evidence" value="ECO:0007669"/>
    <property type="project" value="TreeGrafter"/>
</dbReference>
<dbReference type="InterPro" id="IPR054708">
    <property type="entry name" value="MTPAP-like_central"/>
</dbReference>
<comment type="similarity">
    <text evidence="3">Belongs to the pex2/pex10/pex12 family.</text>
</comment>
<keyword evidence="11 15" id="KW-1133">Transmembrane helix</keyword>
<dbReference type="AlphaFoldDB" id="A0A914HEL2"/>
<feature type="transmembrane region" description="Helical" evidence="15">
    <location>
        <begin position="701"/>
        <end position="720"/>
    </location>
</feature>
<dbReference type="InterPro" id="IPR043519">
    <property type="entry name" value="NT_sf"/>
</dbReference>
<sequence length="888" mass="102272">MEFKCDVCDVLVHSQKHWDDHLKGKGHQQNTELRTKTKSSELAGAMDQFGEVDRVIMDRSGNGAFAIVEFKEEDAAQNLLSSFERLRIGKCNVRIHPRRVDFEGAGTDHHVPEHFGELKSVEVLNCLDENGTSGLENQLNSMIATFSMATTTVNDRAEFAQQLRHFVQPYFASPLQIRVFGSSSTGLGFVNSDLDLNLVFDEDLSESSCGFEDSPSVSSTTSEEMMVEVDKQLTPETLKQNPMNRDTFIRLTKIDCVRLLNRLMNAFRKEKGLITAHVPVPDARTPVVRFLIRHLSTRIPCELSVQNLLGECKANLIRDLVRAETTGTLLRLIFFLKLWASCNGLFSPIVPSTENKKAQEGEEGAAAVSKQRSKAHPKAHWNSYALSLLVVAFLQQKGRIPPVQLLLRHNSRNIEGWPIEYDLSFFALDEGFPTLLKGLFTFLYQQIKENRYRYVAEDKRIEKKWRFSLVNVQDPLELSHNVAANVGKAYLASLRWKMMYAIAMLKRSPNDLHFLFRLDDPEQLKEQRRAEKAQNQAIKWFQSTKTLPPSTEPIPARDNQCSTTLPSIFDFLAQDSLSGSMKPGIRSFLNLLLHILNRRLSFVDNHFEELYLVLQLFLENHFLKKFSASFSENFYGMKRVPLRGSASFSRVKHRIRSLIFIVVWPYIYNKLEKLCEKLQFEQDAIRHKGWRRLFLRFYPRLKALFLFLSLLFQLAFAFSLSSMPSPFLVLAKCRLEKLTPDDMTRFDAEGQLPFHLRKTNIFARLWRSLLSFPSVLGRFISYALFLVQFLEYYYSDELGRRFGQLVGGRQKIRIPEHPYNSLPTEQQTLCMEVDKCPICRRTRKNDTVLIVSGYVFCHACIYNFVRLEGRCPITSMPATSNELVKIYH</sequence>
<evidence type="ECO:0000256" key="6">
    <source>
        <dbReference type="ARBA" id="ARBA00022692"/>
    </source>
</evidence>
<keyword evidence="5" id="KW-0813">Transport</keyword>
<dbReference type="GO" id="GO:0003676">
    <property type="term" value="F:nucleic acid binding"/>
    <property type="evidence" value="ECO:0007669"/>
    <property type="project" value="InterPro"/>
</dbReference>
<evidence type="ECO:0000256" key="10">
    <source>
        <dbReference type="ARBA" id="ARBA00022927"/>
    </source>
</evidence>
<evidence type="ECO:0000313" key="18">
    <source>
        <dbReference type="WBParaSite" id="Gr19_v10_g16425.t1"/>
    </source>
</evidence>
<dbReference type="SUPFAM" id="SSF57850">
    <property type="entry name" value="RING/U-box"/>
    <property type="match status" value="1"/>
</dbReference>
<dbReference type="Gene3D" id="3.30.70.330">
    <property type="match status" value="1"/>
</dbReference>
<dbReference type="CDD" id="cd05402">
    <property type="entry name" value="NT_PAP_TUTase"/>
    <property type="match status" value="1"/>
</dbReference>
<comment type="subcellular location">
    <subcellularLocation>
        <location evidence="1">Peroxisome membrane</location>
        <topology evidence="1">Multi-pass membrane protein</topology>
    </subcellularLocation>
</comment>
<comment type="pathway">
    <text evidence="2">Protein modification; protein ubiquitination.</text>
</comment>
<dbReference type="Proteomes" id="UP000887572">
    <property type="component" value="Unplaced"/>
</dbReference>
<dbReference type="SUPFAM" id="SSF57667">
    <property type="entry name" value="beta-beta-alpha zinc fingers"/>
    <property type="match status" value="1"/>
</dbReference>
<dbReference type="PANTHER" id="PTHR12888">
    <property type="entry name" value="PEROXISOME ASSEMBLY PROTEIN 12 PEROXIN-12"/>
    <property type="match status" value="1"/>
</dbReference>
<dbReference type="InterPro" id="IPR006845">
    <property type="entry name" value="Pex_N"/>
</dbReference>